<comment type="caution">
    <text evidence="2">The sequence shown here is derived from an EMBL/GenBank/DDBJ whole genome shotgun (WGS) entry which is preliminary data.</text>
</comment>
<name>A0ABS5H2Q5_9BURK</name>
<organism evidence="2 3">
    <name type="scientific">Undibacterium rivi</name>
    <dbReference type="NCBI Taxonomy" id="2828729"/>
    <lineage>
        <taxon>Bacteria</taxon>
        <taxon>Pseudomonadati</taxon>
        <taxon>Pseudomonadota</taxon>
        <taxon>Betaproteobacteria</taxon>
        <taxon>Burkholderiales</taxon>
        <taxon>Oxalobacteraceae</taxon>
        <taxon>Undibacterium</taxon>
    </lineage>
</organism>
<evidence type="ECO:0000313" key="2">
    <source>
        <dbReference type="EMBL" id="MBR7792709.1"/>
    </source>
</evidence>
<proteinExistence type="predicted"/>
<sequence>MDLSVSGINTTTPATLTKPSAGVKRTDGNNDNAGNAGNTVAGDKVSLDSSSGVKDSPVYGDPRTKVSSSSDVASAVEEANRKAQQITDLIKSAVQQQGLQLSKVVSGEQKITASADDIKAAQAAVADGGEFSAQKTAERILTFAKAAIGGDPAKLQKIRDAVEKGFKEAADILGGSLPDISQQTLKAVRAEFDRWQTQGLPTGDTVSLSSPTQASSDIKK</sequence>
<evidence type="ECO:0000313" key="3">
    <source>
        <dbReference type="Proteomes" id="UP000682982"/>
    </source>
</evidence>
<feature type="compositionally biased region" description="Polar residues" evidence="1">
    <location>
        <begin position="1"/>
        <end position="18"/>
    </location>
</feature>
<dbReference type="RefSeq" id="WP_212678761.1">
    <property type="nucleotide sequence ID" value="NZ_JAGSPK010000003.1"/>
</dbReference>
<protein>
    <recommendedName>
        <fullName evidence="4">DUF5610 domain-containing protein</fullName>
    </recommendedName>
</protein>
<gene>
    <name evidence="2" type="ORF">KDM87_08900</name>
</gene>
<reference evidence="2 3" key="1">
    <citation type="submission" date="2021-04" db="EMBL/GenBank/DDBJ databases">
        <title>novel species isolated from subtropical streams in China.</title>
        <authorList>
            <person name="Lu H."/>
        </authorList>
    </citation>
    <scope>NUCLEOTIDE SEQUENCE [LARGE SCALE GENOMIC DNA]</scope>
    <source>
        <strain evidence="2 3">FT147W</strain>
    </source>
</reference>
<feature type="compositionally biased region" description="Low complexity" evidence="1">
    <location>
        <begin position="29"/>
        <end position="43"/>
    </location>
</feature>
<feature type="region of interest" description="Disordered" evidence="1">
    <location>
        <begin position="1"/>
        <end position="73"/>
    </location>
</feature>
<keyword evidence="3" id="KW-1185">Reference proteome</keyword>
<accession>A0ABS5H2Q5</accession>
<dbReference type="Proteomes" id="UP000682982">
    <property type="component" value="Unassembled WGS sequence"/>
</dbReference>
<evidence type="ECO:0008006" key="4">
    <source>
        <dbReference type="Google" id="ProtNLM"/>
    </source>
</evidence>
<evidence type="ECO:0000256" key="1">
    <source>
        <dbReference type="SAM" id="MobiDB-lite"/>
    </source>
</evidence>
<dbReference type="EMBL" id="JAGSPK010000003">
    <property type="protein sequence ID" value="MBR7792709.1"/>
    <property type="molecule type" value="Genomic_DNA"/>
</dbReference>
<feature type="region of interest" description="Disordered" evidence="1">
    <location>
        <begin position="196"/>
        <end position="220"/>
    </location>
</feature>